<dbReference type="STRING" id="765440.A0A0C3GAN8"/>
<evidence type="ECO:0000259" key="18">
    <source>
        <dbReference type="Pfam" id="PF01087"/>
    </source>
</evidence>
<keyword evidence="9 15" id="KW-0479">Metal-binding</keyword>
<dbReference type="Proteomes" id="UP000054166">
    <property type="component" value="Unassembled WGS sequence"/>
</dbReference>
<accession>A0A0C3GAN8</accession>
<feature type="binding site" description="in other chain" evidence="14">
    <location>
        <begin position="77"/>
        <end position="78"/>
    </location>
    <ligand>
        <name>UDP-alpha-D-glucose</name>
        <dbReference type="ChEBI" id="CHEBI:58885"/>
        <note>ligand shared between dimeric partners</note>
    </ligand>
</feature>
<evidence type="ECO:0000256" key="3">
    <source>
        <dbReference type="ARBA" id="ARBA00010951"/>
    </source>
</evidence>
<comment type="catalytic activity">
    <reaction evidence="1 17">
        <text>alpha-D-galactose 1-phosphate + UDP-alpha-D-glucose = alpha-D-glucose 1-phosphate + UDP-alpha-D-galactose</text>
        <dbReference type="Rhea" id="RHEA:13989"/>
        <dbReference type="ChEBI" id="CHEBI:58336"/>
        <dbReference type="ChEBI" id="CHEBI:58601"/>
        <dbReference type="ChEBI" id="CHEBI:58885"/>
        <dbReference type="ChEBI" id="CHEBI:66914"/>
        <dbReference type="EC" id="2.7.7.12"/>
    </reaction>
</comment>
<keyword evidence="8 17" id="KW-0548">Nucleotidyltransferase</keyword>
<evidence type="ECO:0000256" key="17">
    <source>
        <dbReference type="RuleBase" id="RU000506"/>
    </source>
</evidence>
<dbReference type="NCBIfam" id="TIGR00209">
    <property type="entry name" value="galT_1"/>
    <property type="match status" value="1"/>
</dbReference>
<feature type="binding site" evidence="15">
    <location>
        <position position="55"/>
    </location>
    <ligand>
        <name>Zn(2+)</name>
        <dbReference type="ChEBI" id="CHEBI:29105"/>
    </ligand>
</feature>
<gene>
    <name evidence="20" type="ORF">PILCRDRAFT_815267</name>
</gene>
<evidence type="ECO:0000259" key="19">
    <source>
        <dbReference type="Pfam" id="PF02744"/>
    </source>
</evidence>
<feature type="binding site" evidence="15">
    <location>
        <position position="167"/>
    </location>
    <ligand>
        <name>Zn(2+)</name>
        <dbReference type="ChEBI" id="CHEBI:29105"/>
    </ligand>
</feature>
<feature type="binding site" evidence="14">
    <location>
        <begin position="366"/>
        <end position="367"/>
    </location>
    <ligand>
        <name>UDP-alpha-D-glucose</name>
        <dbReference type="ChEBI" id="CHEBI:58885"/>
        <note>ligand shared between dimeric partners</note>
    </ligand>
</feature>
<comment type="subunit">
    <text evidence="4">Homodimer.</text>
</comment>
<sequence>MAEFDPSTHPHRRFNPLTNEYILVSPHRTKRPWLGQTEASQPSNLPQYDPNCYLCPGNTRVGGQKNEVYEHTTVFENDFAAVLPPPGPIAPIVSHPLLTVEPVQGDCDVLCFHPRHDLTLARLEIEAIERIIEEWTRVYLKRGRQEGIKYVQIFENKGAMMGCSNPHPHGQVWSLSLIPMIPSVELSSLTRYASSEIPTSGAPRGPKGCPCLLCEYAHFELSVRMSEARIVVQNEHWLALVPWWATWPFEILRMSLFTQAVIGICSKFSKLFAVLPHNRHIPSIYHLTSAEKTSFAKILSQITRRYDNLFRCSFAYSMGIHQRPIPPSENFDSNGGEDEGDIAHLHLHFYPPLLRSATVRKFLVGFELMAEAQRDLTAEQAAKRLRECNDVHYLDRVEEQKV</sequence>
<comment type="cofactor">
    <cofactor evidence="15">
        <name>Zn(2+)</name>
        <dbReference type="ChEBI" id="CHEBI:29105"/>
    </cofactor>
    <text evidence="15">Binds 1 zinc ion per subunit.</text>
</comment>
<dbReference type="EC" id="2.7.7.12" evidence="5 17"/>
<feature type="binding site" evidence="15">
    <location>
        <position position="116"/>
    </location>
    <ligand>
        <name>Zn(2+)</name>
        <dbReference type="ChEBI" id="CHEBI:29105"/>
    </ligand>
</feature>
<feature type="domain" description="Galactose-1-phosphate uridyl transferase C-terminal" evidence="19">
    <location>
        <begin position="212"/>
        <end position="394"/>
    </location>
</feature>
<dbReference type="InterPro" id="IPR019779">
    <property type="entry name" value="GalP_UDPtransf1_His-AS"/>
</dbReference>
<evidence type="ECO:0000256" key="2">
    <source>
        <dbReference type="ARBA" id="ARBA00004947"/>
    </source>
</evidence>
<feature type="binding site" description="in other chain" evidence="14">
    <location>
        <position position="156"/>
    </location>
    <ligand>
        <name>UDP-alpha-D-glucose</name>
        <dbReference type="ChEBI" id="CHEBI:58885"/>
        <note>ligand shared between dimeric partners</note>
    </ligand>
</feature>
<evidence type="ECO:0000313" key="20">
    <source>
        <dbReference type="EMBL" id="KIM87686.1"/>
    </source>
</evidence>
<feature type="binding site" evidence="16">
    <location>
        <position position="185"/>
    </location>
    <ligand>
        <name>Fe cation</name>
        <dbReference type="ChEBI" id="CHEBI:24875"/>
    </ligand>
</feature>
<dbReference type="GO" id="GO:0008270">
    <property type="term" value="F:zinc ion binding"/>
    <property type="evidence" value="ECO:0007669"/>
    <property type="project" value="InterPro"/>
</dbReference>
<dbReference type="Gene3D" id="3.30.428.10">
    <property type="entry name" value="HIT-like"/>
    <property type="match status" value="3"/>
</dbReference>
<comment type="similarity">
    <text evidence="3 17">Belongs to the galactose-1-phosphate uridylyltransferase type 1 family.</text>
</comment>
<proteinExistence type="inferred from homology"/>
<keyword evidence="16" id="KW-0408">Iron</keyword>
<feature type="binding site" description="in other chain" evidence="14">
    <location>
        <position position="171"/>
    </location>
    <ligand>
        <name>UDP-alpha-D-glucose</name>
        <dbReference type="ChEBI" id="CHEBI:58885"/>
        <note>ligand shared between dimeric partners</note>
    </ligand>
</feature>
<keyword evidence="11 17" id="KW-0299">Galactose metabolism</keyword>
<evidence type="ECO:0000256" key="4">
    <source>
        <dbReference type="ARBA" id="ARBA00011738"/>
    </source>
</evidence>
<feature type="binding site" description="in other chain" evidence="14">
    <location>
        <position position="61"/>
    </location>
    <ligand>
        <name>UDP-alpha-D-glucose</name>
        <dbReference type="ChEBI" id="CHEBI:58885"/>
        <note>ligand shared between dimeric partners</note>
    </ligand>
</feature>
<dbReference type="InterPro" id="IPR005849">
    <property type="entry name" value="GalP_Utransf_N"/>
</dbReference>
<evidence type="ECO:0000256" key="15">
    <source>
        <dbReference type="PIRSR" id="PIRSR000808-3"/>
    </source>
</evidence>
<dbReference type="InterPro" id="IPR036265">
    <property type="entry name" value="HIT-like_sf"/>
</dbReference>
<dbReference type="FunFam" id="3.30.428.10:FF:000002">
    <property type="entry name" value="Galactose-1-phosphate uridylyltransferase"/>
    <property type="match status" value="1"/>
</dbReference>
<evidence type="ECO:0000256" key="11">
    <source>
        <dbReference type="ARBA" id="ARBA00023144"/>
    </source>
</evidence>
<dbReference type="OrthoDB" id="418412at2759"/>
<dbReference type="HOGENOM" id="CLU_029960_0_0_1"/>
<dbReference type="SUPFAM" id="SSF54197">
    <property type="entry name" value="HIT-like"/>
    <property type="match status" value="2"/>
</dbReference>
<feature type="binding site" evidence="16">
    <location>
        <position position="348"/>
    </location>
    <ligand>
        <name>Fe cation</name>
        <dbReference type="ChEBI" id="CHEBI:24875"/>
    </ligand>
</feature>
<feature type="binding site" evidence="14">
    <location>
        <begin position="361"/>
        <end position="362"/>
    </location>
    <ligand>
        <name>UDP-alpha-D-glucose</name>
        <dbReference type="ChEBI" id="CHEBI:58885"/>
        <note>ligand shared between dimeric partners</note>
    </ligand>
</feature>
<feature type="binding site" description="in other chain" evidence="14">
    <location>
        <position position="373"/>
    </location>
    <ligand>
        <name>UDP-alpha-D-glucose</name>
        <dbReference type="ChEBI" id="CHEBI:58885"/>
        <note>ligand shared between dimeric partners</note>
    </ligand>
</feature>
<comment type="pathway">
    <text evidence="2 17">Carbohydrate metabolism; galactose metabolism.</text>
</comment>
<dbReference type="InterPro" id="IPR001937">
    <property type="entry name" value="GalP_UDPtransf1"/>
</dbReference>
<keyword evidence="21" id="KW-1185">Reference proteome</keyword>
<evidence type="ECO:0000313" key="21">
    <source>
        <dbReference type="Proteomes" id="UP000054166"/>
    </source>
</evidence>
<keyword evidence="7 17" id="KW-0808">Transferase</keyword>
<dbReference type="GO" id="GO:0008108">
    <property type="term" value="F:UDP-glucose:hexose-1-phosphate uridylyltransferase activity"/>
    <property type="evidence" value="ECO:0007669"/>
    <property type="project" value="UniProtKB-EC"/>
</dbReference>
<keyword evidence="12 17" id="KW-0119">Carbohydrate metabolism</keyword>
<organism evidence="20 21">
    <name type="scientific">Piloderma croceum (strain F 1598)</name>
    <dbReference type="NCBI Taxonomy" id="765440"/>
    <lineage>
        <taxon>Eukaryota</taxon>
        <taxon>Fungi</taxon>
        <taxon>Dikarya</taxon>
        <taxon>Basidiomycota</taxon>
        <taxon>Agaricomycotina</taxon>
        <taxon>Agaricomycetes</taxon>
        <taxon>Agaricomycetidae</taxon>
        <taxon>Atheliales</taxon>
        <taxon>Atheliaceae</taxon>
        <taxon>Piloderma</taxon>
    </lineage>
</organism>
<evidence type="ECO:0000256" key="10">
    <source>
        <dbReference type="ARBA" id="ARBA00022833"/>
    </source>
</evidence>
<dbReference type="PROSITE" id="PS00117">
    <property type="entry name" value="GAL_P_UDP_TRANSF_I"/>
    <property type="match status" value="1"/>
</dbReference>
<feature type="active site" description="Tele-UMP-histidine intermediate" evidence="13">
    <location>
        <position position="169"/>
    </location>
</feature>
<dbReference type="Pfam" id="PF01087">
    <property type="entry name" value="GalP_UDP_transf"/>
    <property type="match status" value="1"/>
</dbReference>
<keyword evidence="10 15" id="KW-0862">Zinc</keyword>
<feature type="binding site" description="in other chain" evidence="14">
    <location>
        <begin position="162"/>
        <end position="164"/>
    </location>
    <ligand>
        <name>UDP-alpha-D-glucose</name>
        <dbReference type="ChEBI" id="CHEBI:58885"/>
        <note>ligand shared between dimeric partners</note>
    </ligand>
</feature>
<feature type="binding site" evidence="14">
    <location>
        <begin position="28"/>
        <end position="31"/>
    </location>
    <ligand>
        <name>UDP-alpha-D-glucose</name>
        <dbReference type="ChEBI" id="CHEBI:58885"/>
        <note>ligand shared between dimeric partners</note>
    </ligand>
</feature>
<protein>
    <recommendedName>
        <fullName evidence="6 17">Galactose-1-phosphate uridylyltransferase</fullName>
        <ecNumber evidence="5 17">2.7.7.12</ecNumber>
    </recommendedName>
</protein>
<evidence type="ECO:0000256" key="8">
    <source>
        <dbReference type="ARBA" id="ARBA00022695"/>
    </source>
</evidence>
<evidence type="ECO:0000256" key="5">
    <source>
        <dbReference type="ARBA" id="ARBA00012384"/>
    </source>
</evidence>
<evidence type="ECO:0000256" key="1">
    <source>
        <dbReference type="ARBA" id="ARBA00001107"/>
    </source>
</evidence>
<evidence type="ECO:0000256" key="14">
    <source>
        <dbReference type="PIRSR" id="PIRSR000808-2"/>
    </source>
</evidence>
<dbReference type="EMBL" id="KN832979">
    <property type="protein sequence ID" value="KIM87686.1"/>
    <property type="molecule type" value="Genomic_DNA"/>
</dbReference>
<dbReference type="Pfam" id="PF02744">
    <property type="entry name" value="GalP_UDP_tr_C"/>
    <property type="match status" value="1"/>
</dbReference>
<dbReference type="GO" id="GO:0005737">
    <property type="term" value="C:cytoplasm"/>
    <property type="evidence" value="ECO:0007669"/>
    <property type="project" value="TreeGrafter"/>
</dbReference>
<dbReference type="InParanoid" id="A0A0C3GAN8"/>
<dbReference type="FunCoup" id="A0A0C3GAN8">
    <property type="interactions" value="208"/>
</dbReference>
<dbReference type="GO" id="GO:0033499">
    <property type="term" value="P:galactose catabolic process via UDP-galactose, Leloir pathway"/>
    <property type="evidence" value="ECO:0007669"/>
    <property type="project" value="TreeGrafter"/>
</dbReference>
<evidence type="ECO:0000256" key="6">
    <source>
        <dbReference type="ARBA" id="ARBA00016340"/>
    </source>
</evidence>
<feature type="binding site" evidence="16">
    <location>
        <position position="321"/>
    </location>
    <ligand>
        <name>Fe cation</name>
        <dbReference type="ChEBI" id="CHEBI:24875"/>
    </ligand>
</feature>
<evidence type="ECO:0000256" key="13">
    <source>
        <dbReference type="PIRSR" id="PIRSR000808-1"/>
    </source>
</evidence>
<dbReference type="InterPro" id="IPR005850">
    <property type="entry name" value="GalP_Utransf_C"/>
</dbReference>
<evidence type="ECO:0000256" key="7">
    <source>
        <dbReference type="ARBA" id="ARBA00022679"/>
    </source>
</evidence>
<dbReference type="AlphaFoldDB" id="A0A0C3GAN8"/>
<reference evidence="20 21" key="1">
    <citation type="submission" date="2014-04" db="EMBL/GenBank/DDBJ databases">
        <authorList>
            <consortium name="DOE Joint Genome Institute"/>
            <person name="Kuo A."/>
            <person name="Tarkka M."/>
            <person name="Buscot F."/>
            <person name="Kohler A."/>
            <person name="Nagy L.G."/>
            <person name="Floudas D."/>
            <person name="Copeland A."/>
            <person name="Barry K.W."/>
            <person name="Cichocki N."/>
            <person name="Veneault-Fourrey C."/>
            <person name="LaButti K."/>
            <person name="Lindquist E.A."/>
            <person name="Lipzen A."/>
            <person name="Lundell T."/>
            <person name="Morin E."/>
            <person name="Murat C."/>
            <person name="Sun H."/>
            <person name="Tunlid A."/>
            <person name="Henrissat B."/>
            <person name="Grigoriev I.V."/>
            <person name="Hibbett D.S."/>
            <person name="Martin F."/>
            <person name="Nordberg H.P."/>
            <person name="Cantor M.N."/>
            <person name="Hua S.X."/>
        </authorList>
    </citation>
    <scope>NUCLEOTIDE SEQUENCE [LARGE SCALE GENOMIC DNA]</scope>
    <source>
        <strain evidence="20 21">F 1598</strain>
    </source>
</reference>
<evidence type="ECO:0000256" key="9">
    <source>
        <dbReference type="ARBA" id="ARBA00022723"/>
    </source>
</evidence>
<name>A0A0C3GAN8_PILCF</name>
<feature type="binding site" evidence="16">
    <location>
        <position position="346"/>
    </location>
    <ligand>
        <name>Fe cation</name>
        <dbReference type="ChEBI" id="CHEBI:24875"/>
    </ligand>
</feature>
<feature type="domain" description="Galactose-1-phosphate uridyl transferase N-terminal" evidence="18">
    <location>
        <begin position="4"/>
        <end position="179"/>
    </location>
</feature>
<dbReference type="PANTHER" id="PTHR11943:SF1">
    <property type="entry name" value="GALACTOSE-1-PHOSPHATE URIDYLYLTRANSFERASE"/>
    <property type="match status" value="1"/>
</dbReference>
<dbReference type="PANTHER" id="PTHR11943">
    <property type="entry name" value="GALACTOSE-1-PHOSPHATE URIDYLYLTRANSFERASE"/>
    <property type="match status" value="1"/>
</dbReference>
<dbReference type="PIRSF" id="PIRSF000808">
    <property type="entry name" value="GalT"/>
    <property type="match status" value="1"/>
</dbReference>
<comment type="cofactor">
    <cofactor evidence="16">
        <name>Fe cation</name>
        <dbReference type="ChEBI" id="CHEBI:24875"/>
    </cofactor>
    <text evidence="16">Binds 1 Fe cation per subunit.</text>
</comment>
<dbReference type="CDD" id="cd00608">
    <property type="entry name" value="GalT"/>
    <property type="match status" value="1"/>
</dbReference>
<dbReference type="UniPathway" id="UPA00214"/>
<evidence type="ECO:0000256" key="16">
    <source>
        <dbReference type="PIRSR" id="PIRSR000808-4"/>
    </source>
</evidence>
<feature type="binding site" evidence="15">
    <location>
        <position position="52"/>
    </location>
    <ligand>
        <name>Zn(2+)</name>
        <dbReference type="ChEBI" id="CHEBI:29105"/>
    </ligand>
</feature>
<reference evidence="21" key="2">
    <citation type="submission" date="2015-01" db="EMBL/GenBank/DDBJ databases">
        <title>Evolutionary Origins and Diversification of the Mycorrhizal Mutualists.</title>
        <authorList>
            <consortium name="DOE Joint Genome Institute"/>
            <consortium name="Mycorrhizal Genomics Consortium"/>
            <person name="Kohler A."/>
            <person name="Kuo A."/>
            <person name="Nagy L.G."/>
            <person name="Floudas D."/>
            <person name="Copeland A."/>
            <person name="Barry K.W."/>
            <person name="Cichocki N."/>
            <person name="Veneault-Fourrey C."/>
            <person name="LaButti K."/>
            <person name="Lindquist E.A."/>
            <person name="Lipzen A."/>
            <person name="Lundell T."/>
            <person name="Morin E."/>
            <person name="Murat C."/>
            <person name="Riley R."/>
            <person name="Ohm R."/>
            <person name="Sun H."/>
            <person name="Tunlid A."/>
            <person name="Henrissat B."/>
            <person name="Grigoriev I.V."/>
            <person name="Hibbett D.S."/>
            <person name="Martin F."/>
        </authorList>
    </citation>
    <scope>NUCLEOTIDE SEQUENCE [LARGE SCALE GENOMIC DNA]</scope>
    <source>
        <strain evidence="21">F 1598</strain>
    </source>
</reference>
<evidence type="ECO:0000256" key="12">
    <source>
        <dbReference type="ARBA" id="ARBA00023277"/>
    </source>
</evidence>